<dbReference type="InterPro" id="IPR010281">
    <property type="entry name" value="DUF885"/>
</dbReference>
<name>A0A975FXI9_9CAUL</name>
<dbReference type="NCBIfam" id="TIGR01409">
    <property type="entry name" value="TAT_signal_seq"/>
    <property type="match status" value="1"/>
</dbReference>
<keyword evidence="2" id="KW-1185">Reference proteome</keyword>
<dbReference type="Pfam" id="PF05960">
    <property type="entry name" value="DUF885"/>
    <property type="match status" value="1"/>
</dbReference>
<dbReference type="PROSITE" id="PS51318">
    <property type="entry name" value="TAT"/>
    <property type="match status" value="1"/>
</dbReference>
<dbReference type="InterPro" id="IPR019546">
    <property type="entry name" value="TAT_signal_bac_arc"/>
</dbReference>
<gene>
    <name evidence="1" type="ORF">KCG34_18640</name>
</gene>
<reference evidence="1" key="1">
    <citation type="submission" date="2021-04" db="EMBL/GenBank/DDBJ databases">
        <title>The complete genome sequence of Caulobacter sp. S6.</title>
        <authorList>
            <person name="Tang Y."/>
            <person name="Ouyang W."/>
            <person name="Liu Q."/>
            <person name="Huang B."/>
            <person name="Guo Z."/>
            <person name="Lei P."/>
        </authorList>
    </citation>
    <scope>NUCLEOTIDE SEQUENCE</scope>
    <source>
        <strain evidence="1">S6</strain>
    </source>
</reference>
<evidence type="ECO:0000313" key="2">
    <source>
        <dbReference type="Proteomes" id="UP000676409"/>
    </source>
</evidence>
<dbReference type="RefSeq" id="WP_211937116.1">
    <property type="nucleotide sequence ID" value="NZ_CP073078.1"/>
</dbReference>
<proteinExistence type="predicted"/>
<sequence>MLNRRDFLLSTGAAGLALGVGLEPGQGWAASPLSVLFDGYAEELLQESPQGATALGLDKGPHAALKSKLDDASWAAVEAANARSAARLKELKAIDRASLKGADATNYDAVVYANELGAAAAKFQYGDNTLITAMGEAATPYVVSQQTGAFSGVPEFLNSQHKIDEAADADAYLTRVEAMAAQLDQQTERVKKDAGLGVIPPDFILATTLTQMKGYRATPAAETGLVASLAKRAAAKGLSADYATRCAKLVEDKVFPALDRQIAALDANAAKAGHDAGVWRLPDGEAYYAWCLKVGTSTPLTPHEVHLMGIEQNKAIEARMDALLRAQGLNQGTVGQRMAALGKDPKNLYPNTDDGRAQLLDYLSGRIAAVRPLMPKLSRMHLRADVVVKRVPVDIELGQGLGYMNPGALDGSRPSTYYINLHDTANWPRFSLPSLTYHETIPGHVWQGAFVTERHTLPLINTMLGFNAYVEGWALYAEQLADEVGLYDDDPLGRLGYLQGQKFRACRLVVDTGLHAERWTREQAVEWMVGATGRSKAAITSEVDRYCSGPGQACGYKVGHTEIVRLREKAKKAMGARFDLRDFNDVVVTAGTVPLTVLARVIDDYIAG</sequence>
<evidence type="ECO:0000313" key="1">
    <source>
        <dbReference type="EMBL" id="QUD87064.1"/>
    </source>
</evidence>
<protein>
    <submittedName>
        <fullName evidence="1">DUF885 family protein</fullName>
    </submittedName>
</protein>
<dbReference type="PANTHER" id="PTHR33361">
    <property type="entry name" value="GLR0591 PROTEIN"/>
    <property type="match status" value="1"/>
</dbReference>
<dbReference type="AlphaFoldDB" id="A0A975FXI9"/>
<dbReference type="PANTHER" id="PTHR33361:SF2">
    <property type="entry name" value="DUF885 DOMAIN-CONTAINING PROTEIN"/>
    <property type="match status" value="1"/>
</dbReference>
<dbReference type="EMBL" id="CP073078">
    <property type="protein sequence ID" value="QUD87064.1"/>
    <property type="molecule type" value="Genomic_DNA"/>
</dbReference>
<organism evidence="1 2">
    <name type="scientific">Phenylobacterium montanum</name>
    <dbReference type="NCBI Taxonomy" id="2823693"/>
    <lineage>
        <taxon>Bacteria</taxon>
        <taxon>Pseudomonadati</taxon>
        <taxon>Pseudomonadota</taxon>
        <taxon>Alphaproteobacteria</taxon>
        <taxon>Caulobacterales</taxon>
        <taxon>Caulobacteraceae</taxon>
        <taxon>Phenylobacterium</taxon>
    </lineage>
</organism>
<dbReference type="Proteomes" id="UP000676409">
    <property type="component" value="Chromosome"/>
</dbReference>
<accession>A0A975FXI9</accession>
<dbReference type="InterPro" id="IPR006311">
    <property type="entry name" value="TAT_signal"/>
</dbReference>
<dbReference type="KEGG" id="caul:KCG34_18640"/>